<dbReference type="GO" id="GO:0003677">
    <property type="term" value="F:DNA binding"/>
    <property type="evidence" value="ECO:0007669"/>
    <property type="project" value="UniProtKB-KW"/>
</dbReference>
<reference evidence="9 10" key="1">
    <citation type="submission" date="2019-11" db="EMBL/GenBank/DDBJ databases">
        <authorList>
            <person name="Khan S.A."/>
            <person name="Jeon C.O."/>
            <person name="Chun B.H."/>
        </authorList>
    </citation>
    <scope>NUCLEOTIDE SEQUENCE [LARGE SCALE GENOMIC DNA]</scope>
    <source>
        <strain evidence="9 10">IMCC 1097</strain>
    </source>
</reference>
<dbReference type="KEGG" id="llp:GH975_02355"/>
<evidence type="ECO:0000256" key="4">
    <source>
        <dbReference type="ARBA" id="ARBA00040379"/>
    </source>
</evidence>
<dbReference type="GO" id="GO:0003700">
    <property type="term" value="F:DNA-binding transcription factor activity"/>
    <property type="evidence" value="ECO:0007669"/>
    <property type="project" value="TreeGrafter"/>
</dbReference>
<keyword evidence="2" id="KW-0238">DNA-binding</keyword>
<sequence>MKNSLGTEPSKRGRGRPKLEGEPSGVKTLDRALSILQTVGQYDGISLSDIAVTMDTSPASIYRFLNTFERRGFVTQSAETGEWRIGIEAFRLGSVFARSAKVVEHARLPMKQLSELTHETANLGILDKGEVVFVAQHETHQPIRAFFRPGSRSAAHSSAIGKAILGASGEVEQFHWLNSYPLERFTDATLTDKDGFKSALRDARRNGFSIDDEERHTGMRCVAAPIFNVHNEVIAGLSVSGPSFRVNDDTMPDLARQVRQTASRISALMGASHAG</sequence>
<keyword evidence="1" id="KW-0805">Transcription regulation</keyword>
<evidence type="ECO:0000313" key="10">
    <source>
        <dbReference type="Proteomes" id="UP000388235"/>
    </source>
</evidence>
<dbReference type="InterPro" id="IPR029016">
    <property type="entry name" value="GAF-like_dom_sf"/>
</dbReference>
<proteinExistence type="predicted"/>
<evidence type="ECO:0000256" key="3">
    <source>
        <dbReference type="ARBA" id="ARBA00023163"/>
    </source>
</evidence>
<dbReference type="InterPro" id="IPR036388">
    <property type="entry name" value="WH-like_DNA-bd_sf"/>
</dbReference>
<evidence type="ECO:0000256" key="1">
    <source>
        <dbReference type="ARBA" id="ARBA00023015"/>
    </source>
</evidence>
<evidence type="ECO:0000313" key="9">
    <source>
        <dbReference type="EMBL" id="QGG79468.1"/>
    </source>
</evidence>
<name>A0A5Q2Q6L6_9GAMM</name>
<feature type="domain" description="HTH iclR-type" evidence="7">
    <location>
        <begin position="26"/>
        <end position="87"/>
    </location>
</feature>
<dbReference type="SMART" id="SM00346">
    <property type="entry name" value="HTH_ICLR"/>
    <property type="match status" value="1"/>
</dbReference>
<feature type="region of interest" description="Disordered" evidence="6">
    <location>
        <begin position="1"/>
        <end position="25"/>
    </location>
</feature>
<evidence type="ECO:0000256" key="2">
    <source>
        <dbReference type="ARBA" id="ARBA00023125"/>
    </source>
</evidence>
<dbReference type="SUPFAM" id="SSF46785">
    <property type="entry name" value="Winged helix' DNA-binding domain"/>
    <property type="match status" value="1"/>
</dbReference>
<dbReference type="PANTHER" id="PTHR30136">
    <property type="entry name" value="HELIX-TURN-HELIX TRANSCRIPTIONAL REGULATOR, ICLR FAMILY"/>
    <property type="match status" value="1"/>
</dbReference>
<dbReference type="PROSITE" id="PS51077">
    <property type="entry name" value="HTH_ICLR"/>
    <property type="match status" value="1"/>
</dbReference>
<keyword evidence="3" id="KW-0804">Transcription</keyword>
<dbReference type="Pfam" id="PF09339">
    <property type="entry name" value="HTH_IclR"/>
    <property type="match status" value="1"/>
</dbReference>
<dbReference type="RefSeq" id="WP_153712972.1">
    <property type="nucleotide sequence ID" value="NZ_CP045871.1"/>
</dbReference>
<gene>
    <name evidence="9" type="ORF">GH975_02355</name>
</gene>
<keyword evidence="10" id="KW-1185">Reference proteome</keyword>
<dbReference type="InterPro" id="IPR036390">
    <property type="entry name" value="WH_DNA-bd_sf"/>
</dbReference>
<evidence type="ECO:0000259" key="7">
    <source>
        <dbReference type="PROSITE" id="PS51077"/>
    </source>
</evidence>
<dbReference type="Gene3D" id="1.10.10.10">
    <property type="entry name" value="Winged helix-like DNA-binding domain superfamily/Winged helix DNA-binding domain"/>
    <property type="match status" value="1"/>
</dbReference>
<dbReference type="Gene3D" id="3.30.450.40">
    <property type="match status" value="1"/>
</dbReference>
<evidence type="ECO:0000256" key="6">
    <source>
        <dbReference type="SAM" id="MobiDB-lite"/>
    </source>
</evidence>
<dbReference type="InterPro" id="IPR050707">
    <property type="entry name" value="HTH_MetabolicPath_Reg"/>
</dbReference>
<dbReference type="InterPro" id="IPR005471">
    <property type="entry name" value="Tscrpt_reg_IclR_N"/>
</dbReference>
<evidence type="ECO:0000256" key="5">
    <source>
        <dbReference type="ARBA" id="ARBA00042627"/>
    </source>
</evidence>
<dbReference type="OrthoDB" id="9807558at2"/>
<dbReference type="SUPFAM" id="SSF55781">
    <property type="entry name" value="GAF domain-like"/>
    <property type="match status" value="1"/>
</dbReference>
<dbReference type="PANTHER" id="PTHR30136:SF24">
    <property type="entry name" value="HTH-TYPE TRANSCRIPTIONAL REPRESSOR ALLR"/>
    <property type="match status" value="1"/>
</dbReference>
<dbReference type="EMBL" id="CP045871">
    <property type="protein sequence ID" value="QGG79468.1"/>
    <property type="molecule type" value="Genomic_DNA"/>
</dbReference>
<organism evidence="9 10">
    <name type="scientific">Litorivicinus lipolyticus</name>
    <dbReference type="NCBI Taxonomy" id="418701"/>
    <lineage>
        <taxon>Bacteria</taxon>
        <taxon>Pseudomonadati</taxon>
        <taxon>Pseudomonadota</taxon>
        <taxon>Gammaproteobacteria</taxon>
        <taxon>Oceanospirillales</taxon>
        <taxon>Litorivicinaceae</taxon>
        <taxon>Litorivicinus</taxon>
    </lineage>
</organism>
<dbReference type="GO" id="GO:0045892">
    <property type="term" value="P:negative regulation of DNA-templated transcription"/>
    <property type="evidence" value="ECO:0007669"/>
    <property type="project" value="TreeGrafter"/>
</dbReference>
<feature type="domain" description="IclR-ED" evidence="8">
    <location>
        <begin position="88"/>
        <end position="271"/>
    </location>
</feature>
<dbReference type="PROSITE" id="PS51078">
    <property type="entry name" value="ICLR_ED"/>
    <property type="match status" value="1"/>
</dbReference>
<protein>
    <recommendedName>
        <fullName evidence="4">HTH-type transcriptional repressor AllR</fullName>
    </recommendedName>
    <alternativeName>
        <fullName evidence="5">Negative regulator of allantoin and glyoxylate utilization operons</fullName>
    </alternativeName>
</protein>
<dbReference type="InterPro" id="IPR014757">
    <property type="entry name" value="Tscrpt_reg_IclR_C"/>
</dbReference>
<dbReference type="AlphaFoldDB" id="A0A5Q2Q6L6"/>
<accession>A0A5Q2Q6L6</accession>
<dbReference type="Pfam" id="PF01614">
    <property type="entry name" value="IclR_C"/>
    <property type="match status" value="1"/>
</dbReference>
<evidence type="ECO:0000259" key="8">
    <source>
        <dbReference type="PROSITE" id="PS51078"/>
    </source>
</evidence>
<dbReference type="Proteomes" id="UP000388235">
    <property type="component" value="Chromosome"/>
</dbReference>